<organism evidence="2 3">
    <name type="scientific">Clostridium gasigenes</name>
    <dbReference type="NCBI Taxonomy" id="94869"/>
    <lineage>
        <taxon>Bacteria</taxon>
        <taxon>Bacillati</taxon>
        <taxon>Bacillota</taxon>
        <taxon>Clostridia</taxon>
        <taxon>Eubacteriales</taxon>
        <taxon>Clostridiaceae</taxon>
        <taxon>Clostridium</taxon>
    </lineage>
</organism>
<gene>
    <name evidence="2" type="ORF">SAMN04488529_102349</name>
</gene>
<dbReference type="EMBL" id="FNJM01000002">
    <property type="protein sequence ID" value="SDP16301.1"/>
    <property type="molecule type" value="Genomic_DNA"/>
</dbReference>
<protein>
    <submittedName>
        <fullName evidence="2">Immunity protein 30</fullName>
    </submittedName>
</protein>
<dbReference type="Pfam" id="PF15565">
    <property type="entry name" value="Imm30"/>
    <property type="match status" value="1"/>
</dbReference>
<dbReference type="InterPro" id="IPR029084">
    <property type="entry name" value="Imm30"/>
</dbReference>
<evidence type="ECO:0000259" key="1">
    <source>
        <dbReference type="Pfam" id="PF15565"/>
    </source>
</evidence>
<dbReference type="Proteomes" id="UP000198597">
    <property type="component" value="Unassembled WGS sequence"/>
</dbReference>
<accession>A0A1H0QFZ5</accession>
<feature type="domain" description="Immunity protein 30" evidence="1">
    <location>
        <begin position="15"/>
        <end position="112"/>
    </location>
</feature>
<dbReference type="AlphaFoldDB" id="A0A1H0QFZ5"/>
<keyword evidence="3" id="KW-1185">Reference proteome</keyword>
<evidence type="ECO:0000313" key="2">
    <source>
        <dbReference type="EMBL" id="SDP16301.1"/>
    </source>
</evidence>
<dbReference type="STRING" id="94869.SAMN04488529_102349"/>
<sequence length="150" mass="17616">MNLNQVNIELDKLKNNRLLRDRDEFINFEEAVQNLSNVRDPKIIIELCKCLDDNTEDEEVMFGLVHLIEDFDEKDGLLELAKAVPKMLPQAKKWVKILHYRILNDAPSRRMYKSIFKILDDSNKEIIKSILLEISHEDNAEFSGYINEIL</sequence>
<dbReference type="RefSeq" id="WP_175490799.1">
    <property type="nucleotide sequence ID" value="NZ_FNJM01000002.1"/>
</dbReference>
<reference evidence="2 3" key="1">
    <citation type="submission" date="2016-10" db="EMBL/GenBank/DDBJ databases">
        <authorList>
            <person name="de Groot N.N."/>
        </authorList>
    </citation>
    <scope>NUCLEOTIDE SEQUENCE [LARGE SCALE GENOMIC DNA]</scope>
    <source>
        <strain evidence="2 3">DSM 12272</strain>
    </source>
</reference>
<proteinExistence type="predicted"/>
<name>A0A1H0QFZ5_9CLOT</name>
<evidence type="ECO:0000313" key="3">
    <source>
        <dbReference type="Proteomes" id="UP000198597"/>
    </source>
</evidence>